<evidence type="ECO:0000313" key="1">
    <source>
        <dbReference type="EMBL" id="JAD99518.1"/>
    </source>
</evidence>
<organism evidence="1">
    <name type="scientific">Arundo donax</name>
    <name type="common">Giant reed</name>
    <name type="synonym">Donax arundinaceus</name>
    <dbReference type="NCBI Taxonomy" id="35708"/>
    <lineage>
        <taxon>Eukaryota</taxon>
        <taxon>Viridiplantae</taxon>
        <taxon>Streptophyta</taxon>
        <taxon>Embryophyta</taxon>
        <taxon>Tracheophyta</taxon>
        <taxon>Spermatophyta</taxon>
        <taxon>Magnoliopsida</taxon>
        <taxon>Liliopsida</taxon>
        <taxon>Poales</taxon>
        <taxon>Poaceae</taxon>
        <taxon>PACMAD clade</taxon>
        <taxon>Arundinoideae</taxon>
        <taxon>Arundineae</taxon>
        <taxon>Arundo</taxon>
    </lineage>
</organism>
<dbReference type="EMBL" id="GBRH01198377">
    <property type="protein sequence ID" value="JAD99518.1"/>
    <property type="molecule type" value="Transcribed_RNA"/>
</dbReference>
<dbReference type="AlphaFoldDB" id="A0A0A9EKI8"/>
<sequence>MRSSKRHKICLLVGREAREFRQRCLF</sequence>
<proteinExistence type="predicted"/>
<accession>A0A0A9EKI8</accession>
<reference evidence="1" key="2">
    <citation type="journal article" date="2015" name="Data Brief">
        <title>Shoot transcriptome of the giant reed, Arundo donax.</title>
        <authorList>
            <person name="Barrero R.A."/>
            <person name="Guerrero F.D."/>
            <person name="Moolhuijzen P."/>
            <person name="Goolsby J.A."/>
            <person name="Tidwell J."/>
            <person name="Bellgard S.E."/>
            <person name="Bellgard M.I."/>
        </authorList>
    </citation>
    <scope>NUCLEOTIDE SEQUENCE</scope>
    <source>
        <tissue evidence="1">Shoot tissue taken approximately 20 cm above the soil surface</tissue>
    </source>
</reference>
<protein>
    <submittedName>
        <fullName evidence="1">Uncharacterized protein</fullName>
    </submittedName>
</protein>
<name>A0A0A9EKI8_ARUDO</name>
<reference evidence="1" key="1">
    <citation type="submission" date="2014-09" db="EMBL/GenBank/DDBJ databases">
        <authorList>
            <person name="Magalhaes I.L.F."/>
            <person name="Oliveira U."/>
            <person name="Santos F.R."/>
            <person name="Vidigal T.H.D.A."/>
            <person name="Brescovit A.D."/>
            <person name="Santos A.J."/>
        </authorList>
    </citation>
    <scope>NUCLEOTIDE SEQUENCE</scope>
    <source>
        <tissue evidence="1">Shoot tissue taken approximately 20 cm above the soil surface</tissue>
    </source>
</reference>